<dbReference type="RefSeq" id="WP_133176031.1">
    <property type="nucleotide sequence ID" value="NZ_QBUD01000022.1"/>
</dbReference>
<reference evidence="1 2" key="1">
    <citation type="submission" date="2018-04" db="EMBL/GenBank/DDBJ databases">
        <title>Genomic Encyclopedia of Archaeal and Bacterial Type Strains, Phase II (KMG-II): from individual species to whole genera.</title>
        <authorList>
            <person name="Goeker M."/>
        </authorList>
    </citation>
    <scope>NUCLEOTIDE SEQUENCE [LARGE SCALE GENOMIC DNA]</scope>
    <source>
        <strain evidence="1 2">DSM 29955</strain>
    </source>
</reference>
<dbReference type="EMBL" id="QBUD01000022">
    <property type="protein sequence ID" value="PUB10070.1"/>
    <property type="molecule type" value="Genomic_DNA"/>
</dbReference>
<dbReference type="Proteomes" id="UP000244523">
    <property type="component" value="Unassembled WGS sequence"/>
</dbReference>
<accession>A0A2T6K625</accession>
<protein>
    <submittedName>
        <fullName evidence="1">Uncharacterized protein</fullName>
    </submittedName>
</protein>
<comment type="caution">
    <text evidence="1">The sequence shown here is derived from an EMBL/GenBank/DDBJ whole genome shotgun (WGS) entry which is preliminary data.</text>
</comment>
<gene>
    <name evidence="1" type="ORF">C8N45_12222</name>
</gene>
<dbReference type="AlphaFoldDB" id="A0A2T6K625"/>
<name>A0A2T6K625_9RHOB</name>
<dbReference type="OrthoDB" id="7836873at2"/>
<evidence type="ECO:0000313" key="2">
    <source>
        <dbReference type="Proteomes" id="UP000244523"/>
    </source>
</evidence>
<evidence type="ECO:0000313" key="1">
    <source>
        <dbReference type="EMBL" id="PUB10070.1"/>
    </source>
</evidence>
<organism evidence="1 2">
    <name type="scientific">Yoonia sediminilitoris</name>
    <dbReference type="NCBI Taxonomy" id="1286148"/>
    <lineage>
        <taxon>Bacteria</taxon>
        <taxon>Pseudomonadati</taxon>
        <taxon>Pseudomonadota</taxon>
        <taxon>Alphaproteobacteria</taxon>
        <taxon>Rhodobacterales</taxon>
        <taxon>Paracoccaceae</taxon>
        <taxon>Yoonia</taxon>
    </lineage>
</organism>
<keyword evidence="2" id="KW-1185">Reference proteome</keyword>
<proteinExistence type="predicted"/>
<sequence length="199" mass="21537">MSEIILGSPSQVQTVKRANALWAILQADPRFAFQGRTVSVAFDQDNASELAISLSRLQGYASCHFVDRQNAQNFSDAYKAAGLNPQIWEQFWGRDSALMQSHSFLQDFRAPRGLKLLPVTPVTSDETISRICEMSLGAGVLPAPGSVMRGQGLRTHFAYVEASDGQIVAAGGACMAYHADSPKADVSVVRVFGTKSVRT</sequence>